<gene>
    <name evidence="5" type="ORF">FXF03_01715</name>
</gene>
<proteinExistence type="predicted"/>
<dbReference type="SMART" id="SM00400">
    <property type="entry name" value="ZnF_CHCC"/>
    <property type="match status" value="1"/>
</dbReference>
<evidence type="ECO:0000256" key="1">
    <source>
        <dbReference type="ARBA" id="ARBA00022723"/>
    </source>
</evidence>
<reference evidence="5 6" key="1">
    <citation type="submission" date="2019-06" db="EMBL/GenBank/DDBJ databases">
        <title>Vibrio cholerae phylogeny based on whole-genome sequencing reveals genetic diversity and population strucutre.</title>
        <authorList>
            <person name="Zhiqiu Y."/>
            <person name="Bin L."/>
            <person name="Lingyan J."/>
        </authorList>
    </citation>
    <scope>NUCLEOTIDE SEQUENCE [LARGE SCALE GENOMIC DNA]</scope>
    <source>
        <strain evidence="5 6">N2814</strain>
    </source>
</reference>
<dbReference type="Pfam" id="PF01807">
    <property type="entry name" value="Zn_ribbon_DnaG"/>
    <property type="match status" value="1"/>
</dbReference>
<organism evidence="5 6">
    <name type="scientific">Vibrio cholerae</name>
    <dbReference type="NCBI Taxonomy" id="666"/>
    <lineage>
        <taxon>Bacteria</taxon>
        <taxon>Pseudomonadati</taxon>
        <taxon>Pseudomonadota</taxon>
        <taxon>Gammaproteobacteria</taxon>
        <taxon>Vibrionales</taxon>
        <taxon>Vibrionaceae</taxon>
        <taxon>Vibrio</taxon>
    </lineage>
</organism>
<dbReference type="RefSeq" id="WP_044126178.1">
    <property type="nucleotide sequence ID" value="NZ_JAILXN010000001.1"/>
</dbReference>
<dbReference type="PANTHER" id="PTHR30313:SF2">
    <property type="entry name" value="DNA PRIMASE"/>
    <property type="match status" value="1"/>
</dbReference>
<dbReference type="EMBL" id="VSIJ01000005">
    <property type="protein sequence ID" value="TXX67316.1"/>
    <property type="molecule type" value="Genomic_DNA"/>
</dbReference>
<comment type="caution">
    <text evidence="5">The sequence shown here is derived from an EMBL/GenBank/DDBJ whole genome shotgun (WGS) entry which is preliminary data.</text>
</comment>
<dbReference type="Proteomes" id="UP000323819">
    <property type="component" value="Unassembled WGS sequence"/>
</dbReference>
<keyword evidence="1" id="KW-0479">Metal-binding</keyword>
<dbReference type="PANTHER" id="PTHR30313">
    <property type="entry name" value="DNA PRIMASE"/>
    <property type="match status" value="1"/>
</dbReference>
<dbReference type="InterPro" id="IPR036977">
    <property type="entry name" value="DNA_primase_Znf_CHC2"/>
</dbReference>
<name>A0ABD7STP5_VIBCL</name>
<evidence type="ECO:0000313" key="5">
    <source>
        <dbReference type="EMBL" id="TXX67316.1"/>
    </source>
</evidence>
<dbReference type="SUPFAM" id="SSF57783">
    <property type="entry name" value="Zinc beta-ribbon"/>
    <property type="match status" value="1"/>
</dbReference>
<evidence type="ECO:0000256" key="3">
    <source>
        <dbReference type="ARBA" id="ARBA00022833"/>
    </source>
</evidence>
<dbReference type="InterPro" id="IPR002694">
    <property type="entry name" value="Znf_CHC2"/>
</dbReference>
<accession>A0ABD7STP5</accession>
<dbReference type="AlphaFoldDB" id="A0ABD7STP5"/>
<dbReference type="GO" id="GO:0008270">
    <property type="term" value="F:zinc ion binding"/>
    <property type="evidence" value="ECO:0007669"/>
    <property type="project" value="UniProtKB-KW"/>
</dbReference>
<evidence type="ECO:0000313" key="6">
    <source>
        <dbReference type="Proteomes" id="UP000323819"/>
    </source>
</evidence>
<dbReference type="SUPFAM" id="SSF56731">
    <property type="entry name" value="DNA primase core"/>
    <property type="match status" value="1"/>
</dbReference>
<sequence>MAFLSSDLIDELKSRVDLFSLIDSNYRLDKVKKSLDGKSITSCCPFHNDKTPSFKINKEIGRYHCFGCGESGDPIDFLMDHKHLDFKNAIKELCYLAGTDYDTVLKQANEIGNIPSTHRDSTDVHSFTRFLVGHSKSLHPRNVVDNPALINFLKNNTLYNISEITIVASHLKEDSSLMKAAISAGAIQDGKFKLHTNRLHLPMYRVETVSNGSISNNVFVTNNRLKSLLPVGFYVLSDSLEFSAVYPPSAKNEASSLLIGSSVLKSDTLYVVDEPADYLALSQMGIGNVVCPATCNLNISHLKQISELNASNIIWITNRESVTTSLIFNRLCMFEESLTKSKGLNFIFLKKGTMISSLLTKYNKTDLDFLKSKQIPFFDVMIQAIKSTGQSDAKLNDLATRAIDGYLYKLMTDFSKRTEFRALLEIYSGVQKRTEVQTLLGSARLDSHAFFTELESLSSIQDSTFNIDYTLVTNAKTPEAKLALSHYLMTKGFRPESISKLVLHSNSVQIEILMHLHDILTHGSFNRAHIENNEHLNQATPAR</sequence>
<dbReference type="Gene3D" id="3.90.580.10">
    <property type="entry name" value="Zinc finger, CHC2-type domain"/>
    <property type="match status" value="1"/>
</dbReference>
<keyword evidence="2" id="KW-0863">Zinc-finger</keyword>
<feature type="domain" description="Zinc finger CHC2-type" evidence="4">
    <location>
        <begin position="40"/>
        <end position="94"/>
    </location>
</feature>
<protein>
    <recommendedName>
        <fullName evidence="4">Zinc finger CHC2-type domain-containing protein</fullName>
    </recommendedName>
</protein>
<evidence type="ECO:0000259" key="4">
    <source>
        <dbReference type="SMART" id="SM00400"/>
    </source>
</evidence>
<evidence type="ECO:0000256" key="2">
    <source>
        <dbReference type="ARBA" id="ARBA00022771"/>
    </source>
</evidence>
<keyword evidence="3" id="KW-0862">Zinc</keyword>
<dbReference type="InterPro" id="IPR050219">
    <property type="entry name" value="DnaG_primase"/>
</dbReference>